<reference evidence="2 3" key="1">
    <citation type="submission" date="2021-10" db="EMBL/GenBank/DDBJ databases">
        <title>Streptomyces gossypii sp. nov., isolated from soil collected from cotton field.</title>
        <authorList>
            <person name="Ge X."/>
            <person name="Chen X."/>
            <person name="Liu W."/>
        </authorList>
    </citation>
    <scope>NUCLEOTIDE SEQUENCE [LARGE SCALE GENOMIC DNA]</scope>
    <source>
        <strain evidence="2 3">N2-109</strain>
    </source>
</reference>
<sequence length="95" mass="10199">MPKSMIRARSIAACLTTAGFEPRLRRHPDHIRIEVEPPASPASVAWGALLAALEQGDEFGLSADGQGAAAWAVIFTEVPSPRPDPRDERPQQGAE</sequence>
<protein>
    <submittedName>
        <fullName evidence="2">Uncharacterized protein</fullName>
    </submittedName>
</protein>
<organism evidence="2 3">
    <name type="scientific">Streptomyces gossypii</name>
    <dbReference type="NCBI Taxonomy" id="2883101"/>
    <lineage>
        <taxon>Bacteria</taxon>
        <taxon>Bacillati</taxon>
        <taxon>Actinomycetota</taxon>
        <taxon>Actinomycetes</taxon>
        <taxon>Kitasatosporales</taxon>
        <taxon>Streptomycetaceae</taxon>
        <taxon>Streptomyces</taxon>
    </lineage>
</organism>
<proteinExistence type="predicted"/>
<feature type="compositionally biased region" description="Basic and acidic residues" evidence="1">
    <location>
        <begin position="83"/>
        <end position="95"/>
    </location>
</feature>
<evidence type="ECO:0000313" key="3">
    <source>
        <dbReference type="Proteomes" id="UP001156389"/>
    </source>
</evidence>
<feature type="region of interest" description="Disordered" evidence="1">
    <location>
        <begin position="76"/>
        <end position="95"/>
    </location>
</feature>
<dbReference type="EMBL" id="JAJAGO010000002">
    <property type="protein sequence ID" value="MCT2589192.1"/>
    <property type="molecule type" value="Genomic_DNA"/>
</dbReference>
<accession>A0ABT2JMT0</accession>
<gene>
    <name evidence="2" type="ORF">LHJ74_04460</name>
</gene>
<keyword evidence="3" id="KW-1185">Reference proteome</keyword>
<dbReference type="RefSeq" id="WP_260216183.1">
    <property type="nucleotide sequence ID" value="NZ_JAJAGO010000002.1"/>
</dbReference>
<dbReference type="Proteomes" id="UP001156389">
    <property type="component" value="Unassembled WGS sequence"/>
</dbReference>
<name>A0ABT2JMT0_9ACTN</name>
<evidence type="ECO:0000256" key="1">
    <source>
        <dbReference type="SAM" id="MobiDB-lite"/>
    </source>
</evidence>
<evidence type="ECO:0000313" key="2">
    <source>
        <dbReference type="EMBL" id="MCT2589192.1"/>
    </source>
</evidence>
<comment type="caution">
    <text evidence="2">The sequence shown here is derived from an EMBL/GenBank/DDBJ whole genome shotgun (WGS) entry which is preliminary data.</text>
</comment>